<organism evidence="2 3">
    <name type="scientific">Pseudobacteriovorax antillogorgiicola</name>
    <dbReference type="NCBI Taxonomy" id="1513793"/>
    <lineage>
        <taxon>Bacteria</taxon>
        <taxon>Pseudomonadati</taxon>
        <taxon>Bdellovibrionota</taxon>
        <taxon>Oligoflexia</taxon>
        <taxon>Oligoflexales</taxon>
        <taxon>Pseudobacteriovoracaceae</taxon>
        <taxon>Pseudobacteriovorax</taxon>
    </lineage>
</organism>
<dbReference type="Gene3D" id="3.40.50.11550">
    <property type="match status" value="1"/>
</dbReference>
<feature type="domain" description="Haem-binding uptake Tiki superfamily ChaN" evidence="1">
    <location>
        <begin position="59"/>
        <end position="165"/>
    </location>
</feature>
<sequence>MSKQTNLRLYEFHKSLYEKALQEASSHAPYDAPSVIKYSKEFYNSLPKTYKRTDLNTILKRLHDSDILLFGDFHTHRQTQKGLIRILEAYGKIDPERQMVLAMEMFRATDQESINAYLREQISEDELLKQCDYDEHWGFPWENYRLVVEFARENSIQIIGINTDMAGKDRLPKRDRFAAHILGDVIQGYPECLCACLIGEYHLADNHLPVYLDQEIRSVRILTNIDEFYFTRANYEEYASTEYINLKPNMYCILNSPPWIKWQSYSMWEEMKSAQEDYDPSILYTEEAFDIDYQIVSIMGHLTEFLDISLKESDLSNFHSYCELTSKDFTQLRNDRQVSNYTKSLMEARLAIDGIFYIPETRFALLEKQTLNSIAELAGQILFCILHPPSKDMTLKEAFTHRVIMISAGILASKTLNPRRKSPDIHQFESDLKRMHRKKLSEGDRIYREALRYTIKLYYRLLLGRSRIDLSIINRDMRSSGIYSLMIGQLLGMETYQSIMNPKKAHINFSDLFQFSNQDISITKVYRSLIRFLFQT</sequence>
<dbReference type="Pfam" id="PF04187">
    <property type="entry name" value="Cofac_haem_bdg"/>
    <property type="match status" value="1"/>
</dbReference>
<evidence type="ECO:0000313" key="2">
    <source>
        <dbReference type="EMBL" id="SMF69598.1"/>
    </source>
</evidence>
<evidence type="ECO:0000313" key="3">
    <source>
        <dbReference type="Proteomes" id="UP000192907"/>
    </source>
</evidence>
<gene>
    <name evidence="2" type="ORF">SAMN06296036_12529</name>
</gene>
<dbReference type="OrthoDB" id="9795827at2"/>
<dbReference type="EMBL" id="FWZT01000025">
    <property type="protein sequence ID" value="SMF69598.1"/>
    <property type="molecule type" value="Genomic_DNA"/>
</dbReference>
<protein>
    <submittedName>
        <fullName evidence="2">Haem-binding uptake, Tiki superfamily, ChaN</fullName>
    </submittedName>
</protein>
<proteinExistence type="predicted"/>
<dbReference type="SUPFAM" id="SSF159501">
    <property type="entry name" value="EreA/ChaN-like"/>
    <property type="match status" value="1"/>
</dbReference>
<dbReference type="Proteomes" id="UP000192907">
    <property type="component" value="Unassembled WGS sequence"/>
</dbReference>
<dbReference type="STRING" id="1513793.SAMN06296036_12529"/>
<dbReference type="RefSeq" id="WP_132324015.1">
    <property type="nucleotide sequence ID" value="NZ_FWZT01000025.1"/>
</dbReference>
<reference evidence="3" key="1">
    <citation type="submission" date="2017-04" db="EMBL/GenBank/DDBJ databases">
        <authorList>
            <person name="Varghese N."/>
            <person name="Submissions S."/>
        </authorList>
    </citation>
    <scope>NUCLEOTIDE SEQUENCE [LARGE SCALE GENOMIC DNA]</scope>
    <source>
        <strain evidence="3">RKEM611</strain>
    </source>
</reference>
<dbReference type="InterPro" id="IPR007314">
    <property type="entry name" value="Cofac_haem-bd_dom"/>
</dbReference>
<evidence type="ECO:0000259" key="1">
    <source>
        <dbReference type="Pfam" id="PF04187"/>
    </source>
</evidence>
<keyword evidence="3" id="KW-1185">Reference proteome</keyword>
<accession>A0A1Y6CKK5</accession>
<name>A0A1Y6CKK5_9BACT</name>
<dbReference type="AlphaFoldDB" id="A0A1Y6CKK5"/>